<dbReference type="SUPFAM" id="SSF56300">
    <property type="entry name" value="Metallo-dependent phosphatases"/>
    <property type="match status" value="1"/>
</dbReference>
<dbReference type="Gene3D" id="3.60.21.10">
    <property type="match status" value="1"/>
</dbReference>
<evidence type="ECO:0000313" key="4">
    <source>
        <dbReference type="Proteomes" id="UP000433101"/>
    </source>
</evidence>
<evidence type="ECO:0000313" key="3">
    <source>
        <dbReference type="EMBL" id="MXN64106.1"/>
    </source>
</evidence>
<accession>A0A7X3LS71</accession>
<dbReference type="InterPro" id="IPR051918">
    <property type="entry name" value="STPP_CPPED1"/>
</dbReference>
<feature type="chain" id="PRO_5030541354" evidence="1">
    <location>
        <begin position="30"/>
        <end position="349"/>
    </location>
</feature>
<evidence type="ECO:0000259" key="2">
    <source>
        <dbReference type="Pfam" id="PF00149"/>
    </source>
</evidence>
<evidence type="ECO:0000256" key="1">
    <source>
        <dbReference type="SAM" id="SignalP"/>
    </source>
</evidence>
<protein>
    <submittedName>
        <fullName evidence="3">Metallophosphoesterase</fullName>
    </submittedName>
</protein>
<dbReference type="Pfam" id="PF00149">
    <property type="entry name" value="Metallophos"/>
    <property type="match status" value="1"/>
</dbReference>
<proteinExistence type="predicted"/>
<dbReference type="AlphaFoldDB" id="A0A7X3LS71"/>
<gene>
    <name evidence="3" type="ORF">GR183_04260</name>
</gene>
<dbReference type="RefSeq" id="WP_160774365.1">
    <property type="nucleotide sequence ID" value="NZ_WUMV01000002.1"/>
</dbReference>
<keyword evidence="4" id="KW-1185">Reference proteome</keyword>
<dbReference type="InterPro" id="IPR029052">
    <property type="entry name" value="Metallo-depent_PP-like"/>
</dbReference>
<name>A0A7X3LS71_9HYPH</name>
<sequence>MPIGKHRASLLAGLCVCVLALGAASPSTGADFNYDQSEFPTGKPWTSEKFNDDPGNFQFLIMGDRTGGANAQGTFKLAIDQINLLQPEFVINVGDLIEGYSDEKVELNAEWDSIDKMLGSLDMPFFRTPGNHDIANTTAQQVWRERYGTTYYSFVYDNALFVVLDSEDPPRPEPEGIREKIDLYNRLQTEDPEAAKKMLAEFMSDESVVAGLAVPVEFQDDQMAFLKKTLEQNADVRWTFLFLHEPAWEKPSKSFEAIQALLKGRKHTFFGGHLHYYDYDLIDGVEYITMGPTGASFHQEGPGNVDHATWVTMTDNGPQIANIALKGLFDRKGLDPSLFGAYDRKGAEK</sequence>
<comment type="caution">
    <text evidence="3">The sequence shown here is derived from an EMBL/GenBank/DDBJ whole genome shotgun (WGS) entry which is preliminary data.</text>
</comment>
<organism evidence="3 4">
    <name type="scientific">Stappia sediminis</name>
    <dbReference type="NCBI Taxonomy" id="2692190"/>
    <lineage>
        <taxon>Bacteria</taxon>
        <taxon>Pseudomonadati</taxon>
        <taxon>Pseudomonadota</taxon>
        <taxon>Alphaproteobacteria</taxon>
        <taxon>Hyphomicrobiales</taxon>
        <taxon>Stappiaceae</taxon>
        <taxon>Stappia</taxon>
    </lineage>
</organism>
<feature type="domain" description="Calcineurin-like phosphoesterase" evidence="2">
    <location>
        <begin position="75"/>
        <end position="277"/>
    </location>
</feature>
<keyword evidence="1" id="KW-0732">Signal</keyword>
<dbReference type="InterPro" id="IPR004843">
    <property type="entry name" value="Calcineurin-like_PHP"/>
</dbReference>
<feature type="signal peptide" evidence="1">
    <location>
        <begin position="1"/>
        <end position="29"/>
    </location>
</feature>
<dbReference type="PANTHER" id="PTHR43143">
    <property type="entry name" value="METALLOPHOSPHOESTERASE, CALCINEURIN SUPERFAMILY"/>
    <property type="match status" value="1"/>
</dbReference>
<reference evidence="3 4" key="1">
    <citation type="submission" date="2019-12" db="EMBL/GenBank/DDBJ databases">
        <authorList>
            <person name="Li M."/>
        </authorList>
    </citation>
    <scope>NUCLEOTIDE SEQUENCE [LARGE SCALE GENOMIC DNA]</scope>
    <source>
        <strain evidence="3 4">GBMRC 2046</strain>
    </source>
</reference>
<dbReference type="PANTHER" id="PTHR43143:SF1">
    <property type="entry name" value="SERINE_THREONINE-PROTEIN PHOSPHATASE CPPED1"/>
    <property type="match status" value="1"/>
</dbReference>
<dbReference type="Proteomes" id="UP000433101">
    <property type="component" value="Unassembled WGS sequence"/>
</dbReference>
<dbReference type="EMBL" id="WUMV01000002">
    <property type="protein sequence ID" value="MXN64106.1"/>
    <property type="molecule type" value="Genomic_DNA"/>
</dbReference>
<dbReference type="GO" id="GO:0016787">
    <property type="term" value="F:hydrolase activity"/>
    <property type="evidence" value="ECO:0007669"/>
    <property type="project" value="InterPro"/>
</dbReference>